<dbReference type="GO" id="GO:0140078">
    <property type="term" value="F:class I DNA-(apurinic or apyrimidinic site) endonuclease activity"/>
    <property type="evidence" value="ECO:0007669"/>
    <property type="project" value="UniProtKB-EC"/>
</dbReference>
<reference evidence="18" key="1">
    <citation type="submission" date="2021-01" db="EMBL/GenBank/DDBJ databases">
        <title>Whole genome shotgun sequence of Dactylosporangium siamense NBRC 106093.</title>
        <authorList>
            <person name="Komaki H."/>
            <person name="Tamura T."/>
        </authorList>
    </citation>
    <scope>NUCLEOTIDE SEQUENCE</scope>
    <source>
        <strain evidence="18">NBRC 106093</strain>
    </source>
</reference>
<dbReference type="EMBL" id="BONQ01000036">
    <property type="protein sequence ID" value="GIG44432.1"/>
    <property type="molecule type" value="Genomic_DNA"/>
</dbReference>
<dbReference type="GO" id="GO:0003690">
    <property type="term" value="F:double-stranded DNA binding"/>
    <property type="evidence" value="ECO:0007669"/>
    <property type="project" value="UniProtKB-ARBA"/>
</dbReference>
<dbReference type="FunFam" id="1.10.8.50:FF:000003">
    <property type="entry name" value="Formamidopyrimidine-DNA glycosylase"/>
    <property type="match status" value="1"/>
</dbReference>
<dbReference type="Gene3D" id="3.20.190.10">
    <property type="entry name" value="MutM-like, N-terminal"/>
    <property type="match status" value="1"/>
</dbReference>
<evidence type="ECO:0000313" key="18">
    <source>
        <dbReference type="EMBL" id="GIG44432.1"/>
    </source>
</evidence>
<comment type="similarity">
    <text evidence="2 15">Belongs to the FPG family.</text>
</comment>
<dbReference type="GO" id="GO:0006979">
    <property type="term" value="P:response to oxidative stress"/>
    <property type="evidence" value="ECO:0007669"/>
    <property type="project" value="UniProtKB-ARBA"/>
</dbReference>
<dbReference type="SMART" id="SM00898">
    <property type="entry name" value="Fapy_DNA_glyco"/>
    <property type="match status" value="1"/>
</dbReference>
<feature type="binding site" evidence="15">
    <location>
        <position position="157"/>
    </location>
    <ligand>
        <name>DNA</name>
        <dbReference type="ChEBI" id="CHEBI:16991"/>
    </ligand>
</feature>
<keyword evidence="6 15" id="KW-0863">Zinc-finger</keyword>
<evidence type="ECO:0000256" key="13">
    <source>
        <dbReference type="ARBA" id="ARBA00023295"/>
    </source>
</evidence>
<dbReference type="Gene3D" id="1.10.8.50">
    <property type="match status" value="1"/>
</dbReference>
<dbReference type="Pfam" id="PF06831">
    <property type="entry name" value="H2TH"/>
    <property type="match status" value="1"/>
</dbReference>
<keyword evidence="8 15" id="KW-0862">Zinc</keyword>
<keyword evidence="5 15" id="KW-0227">DNA damage</keyword>
<evidence type="ECO:0000256" key="10">
    <source>
        <dbReference type="ARBA" id="ARBA00023204"/>
    </source>
</evidence>
<evidence type="ECO:0000256" key="4">
    <source>
        <dbReference type="ARBA" id="ARBA00022723"/>
    </source>
</evidence>
<proteinExistence type="inferred from homology"/>
<feature type="active site" description="Proton donor" evidence="15">
    <location>
        <position position="3"/>
    </location>
</feature>
<dbReference type="InterPro" id="IPR020629">
    <property type="entry name" value="FPG_Glyclase"/>
</dbReference>
<keyword evidence="19" id="KW-1185">Reference proteome</keyword>
<dbReference type="Pfam" id="PF01149">
    <property type="entry name" value="Fapy_DNA_glyco"/>
    <property type="match status" value="1"/>
</dbReference>
<sequence length="288" mass="32010">MPELPEVETVRRGLDKWVSGRRIATVEVLHPRAIRRHLPGAVHFADVLAGRLVGAVQRRGKYLWLPLDDEDALVGHLGMSGQLLMQPVEAPAEIHLRVRFSFDDDGPELRFVDQRTFGGLAVSSGGAVLPAELTHIALDPVDPSFSDDAFVEHLRRRRTDVKRALLDQTLISGVGNIYADEALWRAKLHGARQTDQLSRPVVRRLLGHVRDVLNEAIGQGGTSFDALYVNVNGESGYFDRSLNAYGREGEPCGRCGSPIRREAFMNRSSYSCPRCQPRPRIPAARTPR</sequence>
<dbReference type="GO" id="GO:0008270">
    <property type="term" value="F:zinc ion binding"/>
    <property type="evidence" value="ECO:0007669"/>
    <property type="project" value="UniProtKB-UniRule"/>
</dbReference>
<keyword evidence="4 15" id="KW-0479">Metal-binding</keyword>
<protein>
    <recommendedName>
        <fullName evidence="15">Formamidopyrimidine-DNA glycosylase</fullName>
        <shortName evidence="15">Fapy-DNA glycosylase</shortName>
        <ecNumber evidence="15">3.2.2.23</ecNumber>
    </recommendedName>
    <alternativeName>
        <fullName evidence="15">DNA-(apurinic or apyrimidinic site) lyase MutM</fullName>
        <shortName evidence="15">AP lyase MutM</shortName>
        <ecNumber evidence="15">4.2.99.18</ecNumber>
    </alternativeName>
</protein>
<dbReference type="GO" id="GO:0034039">
    <property type="term" value="F:8-oxo-7,8-dihydroguanine DNA N-glycosylase activity"/>
    <property type="evidence" value="ECO:0007669"/>
    <property type="project" value="TreeGrafter"/>
</dbReference>
<comment type="caution">
    <text evidence="18">The sequence shown here is derived from an EMBL/GenBank/DDBJ whole genome shotgun (WGS) entry which is preliminary data.</text>
</comment>
<dbReference type="RefSeq" id="WP_203846256.1">
    <property type="nucleotide sequence ID" value="NZ_BAAAVW010000001.1"/>
</dbReference>
<dbReference type="Proteomes" id="UP000660611">
    <property type="component" value="Unassembled WGS sequence"/>
</dbReference>
<dbReference type="NCBIfam" id="NF002211">
    <property type="entry name" value="PRK01103.1"/>
    <property type="match status" value="1"/>
</dbReference>
<evidence type="ECO:0000256" key="2">
    <source>
        <dbReference type="ARBA" id="ARBA00009409"/>
    </source>
</evidence>
<dbReference type="SUPFAM" id="SSF46946">
    <property type="entry name" value="S13-like H2TH domain"/>
    <property type="match status" value="1"/>
</dbReference>
<dbReference type="InterPro" id="IPR010663">
    <property type="entry name" value="Znf_FPG/IleRS"/>
</dbReference>
<dbReference type="GO" id="GO:0006284">
    <property type="term" value="P:base-excision repair"/>
    <property type="evidence" value="ECO:0007669"/>
    <property type="project" value="InterPro"/>
</dbReference>
<evidence type="ECO:0000313" key="19">
    <source>
        <dbReference type="Proteomes" id="UP000660611"/>
    </source>
</evidence>
<keyword evidence="7 15" id="KW-0378">Hydrolase</keyword>
<evidence type="ECO:0000256" key="5">
    <source>
        <dbReference type="ARBA" id="ARBA00022763"/>
    </source>
</evidence>
<keyword evidence="13 15" id="KW-0326">Glycosidase</keyword>
<dbReference type="SMART" id="SM01232">
    <property type="entry name" value="H2TH"/>
    <property type="match status" value="1"/>
</dbReference>
<dbReference type="SUPFAM" id="SSF57716">
    <property type="entry name" value="Glucocorticoid receptor-like (DNA-binding domain)"/>
    <property type="match status" value="1"/>
</dbReference>
<dbReference type="InterPro" id="IPR010979">
    <property type="entry name" value="Ribosomal_uS13-like_H2TH"/>
</dbReference>
<comment type="subunit">
    <text evidence="3 15">Monomer.</text>
</comment>
<dbReference type="PROSITE" id="PS51066">
    <property type="entry name" value="ZF_FPG_2"/>
    <property type="match status" value="1"/>
</dbReference>
<comment type="catalytic activity">
    <reaction evidence="14 15">
        <text>2'-deoxyribonucleotide-(2'-deoxyribose 5'-phosphate)-2'-deoxyribonucleotide-DNA = a 3'-end 2'-deoxyribonucleotide-(2,3-dehydro-2,3-deoxyribose 5'-phosphate)-DNA + a 5'-end 5'-phospho-2'-deoxyribonucleoside-DNA + H(+)</text>
        <dbReference type="Rhea" id="RHEA:66592"/>
        <dbReference type="Rhea" id="RHEA-COMP:13180"/>
        <dbReference type="Rhea" id="RHEA-COMP:16897"/>
        <dbReference type="Rhea" id="RHEA-COMP:17067"/>
        <dbReference type="ChEBI" id="CHEBI:15378"/>
        <dbReference type="ChEBI" id="CHEBI:136412"/>
        <dbReference type="ChEBI" id="CHEBI:157695"/>
        <dbReference type="ChEBI" id="CHEBI:167181"/>
        <dbReference type="EC" id="4.2.99.18"/>
    </reaction>
</comment>
<evidence type="ECO:0000256" key="15">
    <source>
        <dbReference type="HAMAP-Rule" id="MF_00103"/>
    </source>
</evidence>
<evidence type="ECO:0000256" key="12">
    <source>
        <dbReference type="ARBA" id="ARBA00023268"/>
    </source>
</evidence>
<dbReference type="HAMAP" id="MF_00103">
    <property type="entry name" value="Fapy_DNA_glycosyl"/>
    <property type="match status" value="1"/>
</dbReference>
<feature type="active site" description="Proton donor; for delta-elimination activity" evidence="15">
    <location>
        <position position="267"/>
    </location>
</feature>
<dbReference type="InterPro" id="IPR035937">
    <property type="entry name" value="FPG_N"/>
</dbReference>
<dbReference type="PROSITE" id="PS51068">
    <property type="entry name" value="FPG_CAT"/>
    <property type="match status" value="1"/>
</dbReference>
<evidence type="ECO:0000256" key="6">
    <source>
        <dbReference type="ARBA" id="ARBA00022771"/>
    </source>
</evidence>
<feature type="active site" description="Schiff-base intermediate with DNA" evidence="15">
    <location>
        <position position="2"/>
    </location>
</feature>
<gene>
    <name evidence="15 18" type="primary">mutM</name>
    <name evidence="15" type="synonym">fpg</name>
    <name evidence="18" type="ORF">Dsi01nite_024730</name>
</gene>
<keyword evidence="9 15" id="KW-0238">DNA-binding</keyword>
<evidence type="ECO:0000256" key="3">
    <source>
        <dbReference type="ARBA" id="ARBA00011245"/>
    </source>
</evidence>
<comment type="catalytic activity">
    <reaction evidence="1 15">
        <text>Hydrolysis of DNA containing ring-opened 7-methylguanine residues, releasing 2,6-diamino-4-hydroxy-5-(N-methyl)formamidopyrimidine.</text>
        <dbReference type="EC" id="3.2.2.23"/>
    </reaction>
</comment>
<feature type="binding site" evidence="15">
    <location>
        <position position="115"/>
    </location>
    <ligand>
        <name>DNA</name>
        <dbReference type="ChEBI" id="CHEBI:16991"/>
    </ligand>
</feature>
<dbReference type="AlphaFoldDB" id="A0A919PJ58"/>
<dbReference type="InterPro" id="IPR015886">
    <property type="entry name" value="H2TH_FPG"/>
</dbReference>
<dbReference type="EC" id="3.2.2.23" evidence="15"/>
<evidence type="ECO:0000256" key="11">
    <source>
        <dbReference type="ARBA" id="ARBA00023239"/>
    </source>
</evidence>
<evidence type="ECO:0000256" key="14">
    <source>
        <dbReference type="ARBA" id="ARBA00044632"/>
    </source>
</evidence>
<evidence type="ECO:0000259" key="16">
    <source>
        <dbReference type="PROSITE" id="PS51066"/>
    </source>
</evidence>
<feature type="domain" description="Formamidopyrimidine-DNA glycosylase catalytic" evidence="17">
    <location>
        <begin position="2"/>
        <end position="118"/>
    </location>
</feature>
<comment type="cofactor">
    <cofactor evidence="15">
        <name>Zn(2+)</name>
        <dbReference type="ChEBI" id="CHEBI:29105"/>
    </cofactor>
    <text evidence="15">Binds 1 zinc ion per subunit.</text>
</comment>
<evidence type="ECO:0000256" key="9">
    <source>
        <dbReference type="ARBA" id="ARBA00023125"/>
    </source>
</evidence>
<feature type="binding site" evidence="15">
    <location>
        <position position="95"/>
    </location>
    <ligand>
        <name>DNA</name>
        <dbReference type="ChEBI" id="CHEBI:16991"/>
    </ligand>
</feature>
<evidence type="ECO:0000259" key="17">
    <source>
        <dbReference type="PROSITE" id="PS51068"/>
    </source>
</evidence>
<dbReference type="InterPro" id="IPR000214">
    <property type="entry name" value="Znf_DNA_glyclase/AP_lyase"/>
</dbReference>
<dbReference type="PANTHER" id="PTHR22993:SF9">
    <property type="entry name" value="FORMAMIDOPYRIMIDINE-DNA GLYCOSYLASE"/>
    <property type="match status" value="1"/>
</dbReference>
<dbReference type="CDD" id="cd08966">
    <property type="entry name" value="EcFpg-like_N"/>
    <property type="match status" value="1"/>
</dbReference>
<dbReference type="InterPro" id="IPR012319">
    <property type="entry name" value="FPG_cat"/>
</dbReference>
<feature type="active site" description="Proton donor; for beta-elimination activity" evidence="15">
    <location>
        <position position="61"/>
    </location>
</feature>
<dbReference type="EC" id="4.2.99.18" evidence="15"/>
<keyword evidence="12 15" id="KW-0511">Multifunctional enzyme</keyword>
<dbReference type="Pfam" id="PF06827">
    <property type="entry name" value="zf-FPG_IleRS"/>
    <property type="match status" value="1"/>
</dbReference>
<evidence type="ECO:0000256" key="7">
    <source>
        <dbReference type="ARBA" id="ARBA00022801"/>
    </source>
</evidence>
<comment type="function">
    <text evidence="15">Involved in base excision repair of DNA damaged by oxidation or by mutagenic agents. Acts as DNA glycosylase that recognizes and removes damaged bases. Has a preference for oxidized purines, such as 7,8-dihydro-8-oxoguanine (8-oxoG). Has AP (apurinic/apyrimidinic) lyase activity and introduces nicks in the DNA strand. Cleaves the DNA backbone by beta-delta elimination to generate a single-strand break at the site of the removed base with both 3'- and 5'-phosphates.</text>
</comment>
<name>A0A919PJ58_9ACTN</name>
<keyword evidence="10 15" id="KW-0234">DNA repair</keyword>
<dbReference type="NCBIfam" id="TIGR00577">
    <property type="entry name" value="fpg"/>
    <property type="match status" value="1"/>
</dbReference>
<keyword evidence="11 15" id="KW-0456">Lyase</keyword>
<feature type="domain" description="FPG-type" evidence="16">
    <location>
        <begin position="243"/>
        <end position="277"/>
    </location>
</feature>
<organism evidence="18 19">
    <name type="scientific">Dactylosporangium siamense</name>
    <dbReference type="NCBI Taxonomy" id="685454"/>
    <lineage>
        <taxon>Bacteria</taxon>
        <taxon>Bacillati</taxon>
        <taxon>Actinomycetota</taxon>
        <taxon>Actinomycetes</taxon>
        <taxon>Micromonosporales</taxon>
        <taxon>Micromonosporaceae</taxon>
        <taxon>Dactylosporangium</taxon>
    </lineage>
</organism>
<accession>A0A919PJ58</accession>
<dbReference type="SUPFAM" id="SSF81624">
    <property type="entry name" value="N-terminal domain of MutM-like DNA repair proteins"/>
    <property type="match status" value="1"/>
</dbReference>
<evidence type="ECO:0000256" key="8">
    <source>
        <dbReference type="ARBA" id="ARBA00022833"/>
    </source>
</evidence>
<evidence type="ECO:0000256" key="1">
    <source>
        <dbReference type="ARBA" id="ARBA00001668"/>
    </source>
</evidence>
<dbReference type="GO" id="GO:0003684">
    <property type="term" value="F:damaged DNA binding"/>
    <property type="evidence" value="ECO:0007669"/>
    <property type="project" value="InterPro"/>
</dbReference>
<dbReference type="PANTHER" id="PTHR22993">
    <property type="entry name" value="FORMAMIDOPYRIMIDINE-DNA GLYCOSYLASE"/>
    <property type="match status" value="1"/>
</dbReference>